<keyword evidence="1" id="KW-0812">Transmembrane</keyword>
<evidence type="ECO:0000313" key="2">
    <source>
        <dbReference type="EMBL" id="HAB8399835.1"/>
    </source>
</evidence>
<feature type="transmembrane region" description="Helical" evidence="1">
    <location>
        <begin position="35"/>
        <end position="55"/>
    </location>
</feature>
<accession>A0A9P3R3Z9</accession>
<protein>
    <submittedName>
        <fullName evidence="2">Uncharacterized protein</fullName>
    </submittedName>
</protein>
<keyword evidence="1" id="KW-1133">Transmembrane helix</keyword>
<sequence>MFQLMIFMIIRVFYFDIFYLLENEILVTAQFITNAYITLCIIWVISFAIFSFRFKRKLDKGGYRKDSKLQQKRSNLGLNLSKGTYFLIFGSFGLFILIRM</sequence>
<feature type="transmembrane region" description="Helical" evidence="1">
    <location>
        <begin position="76"/>
        <end position="98"/>
    </location>
</feature>
<reference evidence="2 3" key="1">
    <citation type="journal article" date="2018" name="Genome Biol.">
        <title>SKESA: strategic k-mer extension for scrupulous assemblies.</title>
        <authorList>
            <person name="Souvorov A."/>
            <person name="Agarwala R."/>
            <person name="Lipman D.J."/>
        </authorList>
    </citation>
    <scope>NUCLEOTIDE SEQUENCE [LARGE SCALE GENOMIC DNA]</scope>
    <source>
        <strain evidence="2 3">CFIAFB20130012</strain>
    </source>
</reference>
<keyword evidence="1" id="KW-0472">Membrane</keyword>
<evidence type="ECO:0000256" key="1">
    <source>
        <dbReference type="SAM" id="Phobius"/>
    </source>
</evidence>
<feature type="non-terminal residue" evidence="2">
    <location>
        <position position="100"/>
    </location>
</feature>
<organism evidence="2 3">
    <name type="scientific">Listeria monocytogenes</name>
    <dbReference type="NCBI Taxonomy" id="1639"/>
    <lineage>
        <taxon>Bacteria</taxon>
        <taxon>Bacillati</taxon>
        <taxon>Bacillota</taxon>
        <taxon>Bacilli</taxon>
        <taxon>Bacillales</taxon>
        <taxon>Listeriaceae</taxon>
        <taxon>Listeria</taxon>
    </lineage>
</organism>
<feature type="transmembrane region" description="Helical" evidence="1">
    <location>
        <begin position="12"/>
        <end position="29"/>
    </location>
</feature>
<dbReference type="EMBL" id="DAAIHR010000028">
    <property type="protein sequence ID" value="HAB8399835.1"/>
    <property type="molecule type" value="Genomic_DNA"/>
</dbReference>
<gene>
    <name evidence="2" type="ORF">GYR60_15095</name>
</gene>
<dbReference type="Proteomes" id="UP000840197">
    <property type="component" value="Unassembled WGS sequence"/>
</dbReference>
<evidence type="ECO:0000313" key="3">
    <source>
        <dbReference type="Proteomes" id="UP000840197"/>
    </source>
</evidence>
<dbReference type="AlphaFoldDB" id="A0A9P3R3Z9"/>
<comment type="caution">
    <text evidence="2">The sequence shown here is derived from an EMBL/GenBank/DDBJ whole genome shotgun (WGS) entry which is preliminary data.</text>
</comment>
<name>A0A9P3R3Z9_LISMN</name>
<proteinExistence type="predicted"/>